<evidence type="ECO:0000313" key="3">
    <source>
        <dbReference type="Proteomes" id="UP000019265"/>
    </source>
</evidence>
<keyword evidence="3" id="KW-1185">Reference proteome</keyword>
<dbReference type="SUPFAM" id="SSF46785">
    <property type="entry name" value="Winged helix' DNA-binding domain"/>
    <property type="match status" value="1"/>
</dbReference>
<dbReference type="OrthoDB" id="9808017at2"/>
<evidence type="ECO:0000313" key="2">
    <source>
        <dbReference type="EMBL" id="AHI53595.1"/>
    </source>
</evidence>
<dbReference type="InterPro" id="IPR005149">
    <property type="entry name" value="Tscrpt_reg_PadR_N"/>
</dbReference>
<dbReference type="Proteomes" id="UP000019265">
    <property type="component" value="Chromosome"/>
</dbReference>
<gene>
    <name evidence="2" type="primary">padR</name>
    <name evidence="2" type="ORF">SSABA_v1c01830</name>
</gene>
<protein>
    <submittedName>
        <fullName evidence="2">PadR family transcriptional regulator, regulatory protein PadR</fullName>
    </submittedName>
</protein>
<reference evidence="2 3" key="1">
    <citation type="journal article" date="2014" name="Genome Biol. Evol.">
        <title>Molecular evolution of the substrate utilization strategies and putative virulence factors in mosquito-associated Spiroplasma species.</title>
        <authorList>
            <person name="Chang T.H."/>
            <person name="Lo W.S."/>
            <person name="Ku C."/>
            <person name="Chen L.L."/>
            <person name="Kuo C.H."/>
        </authorList>
    </citation>
    <scope>NUCLEOTIDE SEQUENCE [LARGE SCALE GENOMIC DNA]</scope>
    <source>
        <strain evidence="2">Ar-1343</strain>
    </source>
</reference>
<dbReference type="EMBL" id="CP006934">
    <property type="protein sequence ID" value="AHI53595.1"/>
    <property type="molecule type" value="Genomic_DNA"/>
</dbReference>
<proteinExistence type="predicted"/>
<sequence>MDTQLKKGILELIILKHLRDKDCYAYELNKIINKVIEINESTSYAILKKMINKGYCDFYMLDSDGNYPARKYYKITDLGREELTKNIKAWEEFQSNINDLLK</sequence>
<feature type="domain" description="Transcription regulator PadR N-terminal" evidence="1">
    <location>
        <begin position="14"/>
        <end position="84"/>
    </location>
</feature>
<dbReference type="AlphaFoldDB" id="W6A9N0"/>
<dbReference type="eggNOG" id="COG1695">
    <property type="taxonomic scope" value="Bacteria"/>
</dbReference>
<organism evidence="2 3">
    <name type="scientific">Spiroplasma sabaudiense Ar-1343</name>
    <dbReference type="NCBI Taxonomy" id="1276257"/>
    <lineage>
        <taxon>Bacteria</taxon>
        <taxon>Bacillati</taxon>
        <taxon>Mycoplasmatota</taxon>
        <taxon>Mollicutes</taxon>
        <taxon>Entomoplasmatales</taxon>
        <taxon>Spiroplasmataceae</taxon>
        <taxon>Spiroplasma</taxon>
    </lineage>
</organism>
<dbReference type="InterPro" id="IPR036388">
    <property type="entry name" value="WH-like_DNA-bd_sf"/>
</dbReference>
<dbReference type="HOGENOM" id="CLU_063440_3_0_14"/>
<dbReference type="PANTHER" id="PTHR33169:SF14">
    <property type="entry name" value="TRANSCRIPTIONAL REGULATOR RV3488"/>
    <property type="match status" value="1"/>
</dbReference>
<dbReference type="KEGG" id="ssab:SSABA_v1c01830"/>
<dbReference type="Gene3D" id="1.10.10.10">
    <property type="entry name" value="Winged helix-like DNA-binding domain superfamily/Winged helix DNA-binding domain"/>
    <property type="match status" value="1"/>
</dbReference>
<dbReference type="PATRIC" id="fig|1276257.3.peg.188"/>
<evidence type="ECO:0000259" key="1">
    <source>
        <dbReference type="Pfam" id="PF03551"/>
    </source>
</evidence>
<dbReference type="InterPro" id="IPR036390">
    <property type="entry name" value="WH_DNA-bd_sf"/>
</dbReference>
<dbReference type="RefSeq" id="WP_025250731.1">
    <property type="nucleotide sequence ID" value="NZ_CP006934.1"/>
</dbReference>
<dbReference type="InterPro" id="IPR052509">
    <property type="entry name" value="Metal_resp_DNA-bind_regulator"/>
</dbReference>
<name>W6A9N0_9MOLU</name>
<dbReference type="PANTHER" id="PTHR33169">
    <property type="entry name" value="PADR-FAMILY TRANSCRIPTIONAL REGULATOR"/>
    <property type="match status" value="1"/>
</dbReference>
<accession>W6A9N0</accession>
<dbReference type="Pfam" id="PF03551">
    <property type="entry name" value="PadR"/>
    <property type="match status" value="1"/>
</dbReference>